<dbReference type="OrthoDB" id="9767366at2"/>
<dbReference type="RefSeq" id="WP_015424724.1">
    <property type="nucleotide sequence ID" value="NC_020449.1"/>
</dbReference>
<accession>B0VHQ1</accession>
<organism evidence="2 3">
    <name type="scientific">Cloacimonas acidaminovorans (strain Evry)</name>
    <dbReference type="NCBI Taxonomy" id="459349"/>
    <lineage>
        <taxon>Bacteria</taxon>
        <taxon>Pseudomonadati</taxon>
        <taxon>Candidatus Cloacimonadota</taxon>
        <taxon>Candidatus Cloacimonadia</taxon>
        <taxon>Candidatus Cloacimonadales</taxon>
        <taxon>Candidatus Cloacimonadaceae</taxon>
        <taxon>Candidatus Cloacimonas</taxon>
    </lineage>
</organism>
<reference evidence="2 3" key="1">
    <citation type="journal article" date="2008" name="J. Bacteriol.">
        <title>'Candidatus Cloacamonas acidaminovorans': genome sequence reconstruction provides a first glimpse of a new bacterial division.</title>
        <authorList>
            <person name="Pelletier E."/>
            <person name="Kreimeyer A."/>
            <person name="Bocs S."/>
            <person name="Rouy Z."/>
            <person name="Gyapay G."/>
            <person name="Chouari R."/>
            <person name="Riviere D."/>
            <person name="Ganesan A."/>
            <person name="Daegelen P."/>
            <person name="Sghir A."/>
            <person name="Cohen G.N."/>
            <person name="Medigue C."/>
            <person name="Weissenbach J."/>
            <person name="Le Paslier D."/>
        </authorList>
    </citation>
    <scope>NUCLEOTIDE SEQUENCE [LARGE SCALE GENOMIC DNA]</scope>
    <source>
        <strain evidence="3">Evry</strain>
    </source>
</reference>
<gene>
    <name evidence="2" type="ordered locus">CLOAM0994</name>
</gene>
<feature type="domain" description="Amidohydrolase 3" evidence="1">
    <location>
        <begin position="48"/>
        <end position="482"/>
    </location>
</feature>
<dbReference type="Proteomes" id="UP000002019">
    <property type="component" value="Chromosome"/>
</dbReference>
<dbReference type="PANTHER" id="PTHR22642:SF22">
    <property type="entry name" value="EXOENZYMES REGULATORY PROTEIN AEPA"/>
    <property type="match status" value="1"/>
</dbReference>
<dbReference type="InterPro" id="IPR033932">
    <property type="entry name" value="YtcJ-like"/>
</dbReference>
<dbReference type="eggNOG" id="COG1574">
    <property type="taxonomic scope" value="Bacteria"/>
</dbReference>
<dbReference type="Gene3D" id="3.10.310.70">
    <property type="match status" value="1"/>
</dbReference>
<dbReference type="SUPFAM" id="SSF51556">
    <property type="entry name" value="Metallo-dependent hydrolases"/>
    <property type="match status" value="1"/>
</dbReference>
<dbReference type="AlphaFoldDB" id="B0VHQ1"/>
<dbReference type="SUPFAM" id="SSF51338">
    <property type="entry name" value="Composite domain of metallo-dependent hydrolases"/>
    <property type="match status" value="1"/>
</dbReference>
<dbReference type="InterPro" id="IPR011059">
    <property type="entry name" value="Metal-dep_hydrolase_composite"/>
</dbReference>
<dbReference type="PANTHER" id="PTHR22642">
    <property type="entry name" value="IMIDAZOLONEPROPIONASE"/>
    <property type="match status" value="1"/>
</dbReference>
<dbReference type="EMBL" id="CU466930">
    <property type="protein sequence ID" value="CAO80866.1"/>
    <property type="molecule type" value="Genomic_DNA"/>
</dbReference>
<keyword evidence="3" id="KW-1185">Reference proteome</keyword>
<dbReference type="KEGG" id="caci:CLOAM0994"/>
<dbReference type="Gene3D" id="3.20.20.140">
    <property type="entry name" value="Metal-dependent hydrolases"/>
    <property type="match status" value="1"/>
</dbReference>
<dbReference type="CDD" id="cd01300">
    <property type="entry name" value="YtcJ_like"/>
    <property type="match status" value="1"/>
</dbReference>
<evidence type="ECO:0000313" key="2">
    <source>
        <dbReference type="EMBL" id="CAO80866.1"/>
    </source>
</evidence>
<dbReference type="STRING" id="459349.CLOAM0994"/>
<evidence type="ECO:0000259" key="1">
    <source>
        <dbReference type="Pfam" id="PF07969"/>
    </source>
</evidence>
<dbReference type="Gene3D" id="2.30.40.10">
    <property type="entry name" value="Urease, subunit C, domain 1"/>
    <property type="match status" value="1"/>
</dbReference>
<dbReference type="InterPro" id="IPR013108">
    <property type="entry name" value="Amidohydro_3"/>
</dbReference>
<protein>
    <recommendedName>
        <fullName evidence="1">Amidohydrolase 3 domain-containing protein</fullName>
    </recommendedName>
</protein>
<dbReference type="HOGENOM" id="CLU_009942_7_1_0"/>
<dbReference type="GO" id="GO:0016810">
    <property type="term" value="F:hydrolase activity, acting on carbon-nitrogen (but not peptide) bonds"/>
    <property type="evidence" value="ECO:0007669"/>
    <property type="project" value="InterPro"/>
</dbReference>
<sequence>MKILANLYLWLNGKFTEETHSLLVDKGIIIEHLPYPVPEQYKNIFQQDFNGAYAYPGFIDTHTHSFEGGLYCSGVDLSKVKNIAEVLELLSAENAKKTKEEIIFAWQMDETLLQEKRFPTVQELDSAVPDKALLLRRIDGHSCMLNSFARKQIKELNTKNEVLKGAENDRAVRHFHSCLTDEEIIEAYQVSAKIGLQGGFTSLHTMIGDAHNSITHYELIRDNLDKFPLRFILYPQSFNISAALDAGAKRIGGCILADGSIGSETAAISEPYLNGNSRGILYQSDEFWQKFISEASKHHLQVAVHCIGDRAIRQINNVYKNISATEELRCELIHCELTDDELIGEIAVSKAVPVMQPNFDLLWGGENGFYAQKLGIKRSQIMNRFATILQAGITITGGSDWYVTPLNAMQSINAAINHHNPQERLSLTQAIDIYTKNAAWLNFEENITGQIKTGFQADLSIYSLPLETETSQLRYVIREGEIEYAER</sequence>
<name>B0VHQ1_CLOAI</name>
<proteinExistence type="predicted"/>
<dbReference type="Pfam" id="PF07969">
    <property type="entry name" value="Amidohydro_3"/>
    <property type="match status" value="1"/>
</dbReference>
<evidence type="ECO:0000313" key="3">
    <source>
        <dbReference type="Proteomes" id="UP000002019"/>
    </source>
</evidence>
<dbReference type="InterPro" id="IPR032466">
    <property type="entry name" value="Metal_Hydrolase"/>
</dbReference>